<evidence type="ECO:0000256" key="1">
    <source>
        <dbReference type="ARBA" id="ARBA00022723"/>
    </source>
</evidence>
<dbReference type="Gene3D" id="6.20.210.20">
    <property type="entry name" value="THAP domain"/>
    <property type="match status" value="1"/>
</dbReference>
<reference evidence="7" key="1">
    <citation type="submission" date="2023-03" db="EMBL/GenBank/DDBJ databases">
        <title>Chromosome-level genomes of two armyworms, Mythimna separata and Mythimna loreyi, provide insights into the biosynthesis and reception of sex pheromones.</title>
        <authorList>
            <person name="Zhao H."/>
        </authorList>
    </citation>
    <scope>NUCLEOTIDE SEQUENCE</scope>
    <source>
        <strain evidence="7">BeijingLab</strain>
        <tissue evidence="7">Pupa</tissue>
    </source>
</reference>
<evidence type="ECO:0000256" key="3">
    <source>
        <dbReference type="ARBA" id="ARBA00022833"/>
    </source>
</evidence>
<gene>
    <name evidence="7" type="ORF">PYW07_003221</name>
</gene>
<evidence type="ECO:0000259" key="6">
    <source>
        <dbReference type="PROSITE" id="PS50950"/>
    </source>
</evidence>
<dbReference type="GO" id="GO:0003677">
    <property type="term" value="F:DNA binding"/>
    <property type="evidence" value="ECO:0007669"/>
    <property type="project" value="UniProtKB-UniRule"/>
</dbReference>
<name>A0AAD7YIB5_MYTSE</name>
<keyword evidence="4 5" id="KW-0238">DNA-binding</keyword>
<dbReference type="SMART" id="SM00692">
    <property type="entry name" value="DM3"/>
    <property type="match status" value="1"/>
</dbReference>
<dbReference type="EMBL" id="JARGEI010000017">
    <property type="protein sequence ID" value="KAJ8716594.1"/>
    <property type="molecule type" value="Genomic_DNA"/>
</dbReference>
<dbReference type="GO" id="GO:0008270">
    <property type="term" value="F:zinc ion binding"/>
    <property type="evidence" value="ECO:0007669"/>
    <property type="project" value="UniProtKB-KW"/>
</dbReference>
<keyword evidence="1" id="KW-0479">Metal-binding</keyword>
<dbReference type="InterPro" id="IPR006612">
    <property type="entry name" value="THAP_Znf"/>
</dbReference>
<keyword evidence="2 5" id="KW-0863">Zinc-finger</keyword>
<evidence type="ECO:0000313" key="7">
    <source>
        <dbReference type="EMBL" id="KAJ8716594.1"/>
    </source>
</evidence>
<dbReference type="InterPro" id="IPR052224">
    <property type="entry name" value="THAP_domain_protein"/>
</dbReference>
<evidence type="ECO:0000313" key="8">
    <source>
        <dbReference type="Proteomes" id="UP001231518"/>
    </source>
</evidence>
<protein>
    <recommendedName>
        <fullName evidence="6">THAP-type domain-containing protein</fullName>
    </recommendedName>
</protein>
<dbReference type="AlphaFoldDB" id="A0AAD7YIB5"/>
<evidence type="ECO:0000256" key="4">
    <source>
        <dbReference type="ARBA" id="ARBA00023125"/>
    </source>
</evidence>
<feature type="domain" description="THAP-type" evidence="6">
    <location>
        <begin position="1"/>
        <end position="82"/>
    </location>
</feature>
<dbReference type="SUPFAM" id="SSF57716">
    <property type="entry name" value="Glucocorticoid receptor-like (DNA-binding domain)"/>
    <property type="match status" value="1"/>
</dbReference>
<dbReference type="InterPro" id="IPR038441">
    <property type="entry name" value="THAP_Znf_sf"/>
</dbReference>
<proteinExistence type="predicted"/>
<sequence>MVYFCLVRYCKSTALKSTRSLTFHRVPTGYKRRKEWLEVCNRTDLIDKSWPFFKRKYVCSKHFEKTMYGKTYLHKFAIPTLYLTPTLLDSSTQTYNCIKFSNPNPSMASELTGTPDLINLELGENQTETERNDNPDTQMEVQSDELELKKKEELKTIECIQTFTDSEEESEEDTTEMSIDKFLLNCKVLKDKIRKEQKNKHVPQIPKFTIVAKTLQIDKETQTDDVAVFDIPKNNLCFQQCLRCGKNASWLALNTAKSTKFMPAYLITLDDFKRACEKYLSPSFCTVVKNQIELEQLLKDSVSKTPAPPNTICID</sequence>
<dbReference type="PANTHER" id="PTHR46927">
    <property type="entry name" value="AGAP005574-PA"/>
    <property type="match status" value="1"/>
</dbReference>
<comment type="caution">
    <text evidence="7">The sequence shown here is derived from an EMBL/GenBank/DDBJ whole genome shotgun (WGS) entry which is preliminary data.</text>
</comment>
<dbReference type="SMART" id="SM00980">
    <property type="entry name" value="THAP"/>
    <property type="match status" value="1"/>
</dbReference>
<dbReference type="PROSITE" id="PS50950">
    <property type="entry name" value="ZF_THAP"/>
    <property type="match status" value="1"/>
</dbReference>
<evidence type="ECO:0000256" key="5">
    <source>
        <dbReference type="PROSITE-ProRule" id="PRU00309"/>
    </source>
</evidence>
<keyword evidence="3" id="KW-0862">Zinc</keyword>
<dbReference type="Proteomes" id="UP001231518">
    <property type="component" value="Chromosome 14"/>
</dbReference>
<evidence type="ECO:0000256" key="2">
    <source>
        <dbReference type="ARBA" id="ARBA00022771"/>
    </source>
</evidence>
<organism evidence="7 8">
    <name type="scientific">Mythimna separata</name>
    <name type="common">Oriental armyworm</name>
    <name type="synonym">Pseudaletia separata</name>
    <dbReference type="NCBI Taxonomy" id="271217"/>
    <lineage>
        <taxon>Eukaryota</taxon>
        <taxon>Metazoa</taxon>
        <taxon>Ecdysozoa</taxon>
        <taxon>Arthropoda</taxon>
        <taxon>Hexapoda</taxon>
        <taxon>Insecta</taxon>
        <taxon>Pterygota</taxon>
        <taxon>Neoptera</taxon>
        <taxon>Endopterygota</taxon>
        <taxon>Lepidoptera</taxon>
        <taxon>Glossata</taxon>
        <taxon>Ditrysia</taxon>
        <taxon>Noctuoidea</taxon>
        <taxon>Noctuidae</taxon>
        <taxon>Noctuinae</taxon>
        <taxon>Hadenini</taxon>
        <taxon>Mythimna</taxon>
    </lineage>
</organism>
<accession>A0AAD7YIB5</accession>
<keyword evidence="8" id="KW-1185">Reference proteome</keyword>
<dbReference type="Pfam" id="PF05485">
    <property type="entry name" value="THAP"/>
    <property type="match status" value="1"/>
</dbReference>
<dbReference type="PANTHER" id="PTHR46927:SF3">
    <property type="entry name" value="THAP-TYPE DOMAIN-CONTAINING PROTEIN"/>
    <property type="match status" value="1"/>
</dbReference>